<dbReference type="Gene3D" id="1.10.8.60">
    <property type="match status" value="1"/>
</dbReference>
<accession>A0ABW9L660</accession>
<dbReference type="InterPro" id="IPR041569">
    <property type="entry name" value="AAA_lid_3"/>
</dbReference>
<comment type="caution">
    <text evidence="5">The sequence shown here is derived from an EMBL/GenBank/DDBJ whole genome shotgun (WGS) entry which is preliminary data.</text>
</comment>
<dbReference type="InterPro" id="IPR003959">
    <property type="entry name" value="ATPase_AAA_core"/>
</dbReference>
<dbReference type="InterPro" id="IPR050168">
    <property type="entry name" value="AAA_ATPase_domain"/>
</dbReference>
<gene>
    <name evidence="5" type="ORF">ACK4CT_04560</name>
</gene>
<dbReference type="Gene3D" id="3.40.50.300">
    <property type="entry name" value="P-loop containing nucleotide triphosphate hydrolases"/>
    <property type="match status" value="1"/>
</dbReference>
<sequence>MAIDPQLLAAIDGAVRAEPTNRALRLHLADLLLEDGQYVAALGHCEILLQQSPEDAEVLARKTAALDGFGMPTVTPQPTVPEQVAPAPQPAQLPQTESWATADDDDDAIPVSDLMEIVRPELTLDDVAGMEDVKQRLRMSFLEPMRNEELRKSFGHALRSSLLLWGPPGCGKTFLAKSLAGELGLFFIHVGIADILDKWLGNSERNIKSVFEEARQMRPTVLFIDELDALGHKRAQTSSFIRSIVNQLLLELDGATSDNEGILVLGATNQVWDVDPALLRPGRFDRKVLVLPPDRPAREAILAHHLQTSPTERLNLAAVADRTEGYSGADLAGLCRHAVEFALHDSVRRGSTQPVNQRHLDTALKDSQASTASWFSLAQNYVAFAENRDEYAELERYLARRRKRR</sequence>
<evidence type="ECO:0000259" key="4">
    <source>
        <dbReference type="SMART" id="SM00382"/>
    </source>
</evidence>
<dbReference type="InterPro" id="IPR003593">
    <property type="entry name" value="AAA+_ATPase"/>
</dbReference>
<name>A0ABW9L660_9MYCO</name>
<dbReference type="InterPro" id="IPR011990">
    <property type="entry name" value="TPR-like_helical_dom_sf"/>
</dbReference>
<protein>
    <submittedName>
        <fullName evidence="5">ATP-binding protein</fullName>
    </submittedName>
</protein>
<dbReference type="PANTHER" id="PTHR23077">
    <property type="entry name" value="AAA-FAMILY ATPASE"/>
    <property type="match status" value="1"/>
</dbReference>
<evidence type="ECO:0000256" key="3">
    <source>
        <dbReference type="RuleBase" id="RU003651"/>
    </source>
</evidence>
<reference evidence="5 6" key="1">
    <citation type="submission" date="2024-12" db="EMBL/GenBank/DDBJ databases">
        <title>The coexistence of Mycolicibacterium septicum and Mycolicibacterium nivoides in clinical samples.</title>
        <authorList>
            <person name="Wang C."/>
            <person name="Feng Y."/>
            <person name="Zong Z."/>
        </authorList>
    </citation>
    <scope>NUCLEOTIDE SEQUENCE [LARGE SCALE GENOMIC DNA]</scope>
    <source>
        <strain evidence="5 6">120309</strain>
    </source>
</reference>
<dbReference type="Gene3D" id="1.25.40.10">
    <property type="entry name" value="Tetratricopeptide repeat domain"/>
    <property type="match status" value="1"/>
</dbReference>
<keyword evidence="1 3" id="KW-0547">Nucleotide-binding</keyword>
<evidence type="ECO:0000256" key="2">
    <source>
        <dbReference type="ARBA" id="ARBA00022840"/>
    </source>
</evidence>
<dbReference type="EMBL" id="JBKBDD010000001">
    <property type="protein sequence ID" value="MFN6542447.1"/>
    <property type="molecule type" value="Genomic_DNA"/>
</dbReference>
<dbReference type="SUPFAM" id="SSF52540">
    <property type="entry name" value="P-loop containing nucleoside triphosphate hydrolases"/>
    <property type="match status" value="1"/>
</dbReference>
<keyword evidence="2 3" id="KW-0067">ATP-binding</keyword>
<dbReference type="Proteomes" id="UP001635816">
    <property type="component" value="Unassembled WGS sequence"/>
</dbReference>
<dbReference type="InterPro" id="IPR027417">
    <property type="entry name" value="P-loop_NTPase"/>
</dbReference>
<dbReference type="Pfam" id="PF00004">
    <property type="entry name" value="AAA"/>
    <property type="match status" value="1"/>
</dbReference>
<dbReference type="InterPro" id="IPR003960">
    <property type="entry name" value="ATPase_AAA_CS"/>
</dbReference>
<dbReference type="PROSITE" id="PS00674">
    <property type="entry name" value="AAA"/>
    <property type="match status" value="1"/>
</dbReference>
<organism evidence="5 6">
    <name type="scientific">Mycolicibacterium nivoides</name>
    <dbReference type="NCBI Taxonomy" id="2487344"/>
    <lineage>
        <taxon>Bacteria</taxon>
        <taxon>Bacillati</taxon>
        <taxon>Actinomycetota</taxon>
        <taxon>Actinomycetes</taxon>
        <taxon>Mycobacteriales</taxon>
        <taxon>Mycobacteriaceae</taxon>
        <taxon>Mycolicibacterium</taxon>
    </lineage>
</organism>
<keyword evidence="6" id="KW-1185">Reference proteome</keyword>
<dbReference type="SMART" id="SM00382">
    <property type="entry name" value="AAA"/>
    <property type="match status" value="1"/>
</dbReference>
<proteinExistence type="inferred from homology"/>
<feature type="domain" description="AAA+ ATPase" evidence="4">
    <location>
        <begin position="158"/>
        <end position="294"/>
    </location>
</feature>
<evidence type="ECO:0000313" key="6">
    <source>
        <dbReference type="Proteomes" id="UP001635816"/>
    </source>
</evidence>
<dbReference type="GO" id="GO:0005524">
    <property type="term" value="F:ATP binding"/>
    <property type="evidence" value="ECO:0007669"/>
    <property type="project" value="UniProtKB-KW"/>
</dbReference>
<dbReference type="RefSeq" id="WP_409542640.1">
    <property type="nucleotide sequence ID" value="NZ_JBKBDD010000001.1"/>
</dbReference>
<dbReference type="PANTHER" id="PTHR23077:SF171">
    <property type="entry name" value="NUCLEAR VALOSIN-CONTAINING PROTEIN-LIKE"/>
    <property type="match status" value="1"/>
</dbReference>
<dbReference type="Pfam" id="PF17862">
    <property type="entry name" value="AAA_lid_3"/>
    <property type="match status" value="1"/>
</dbReference>
<evidence type="ECO:0000313" key="5">
    <source>
        <dbReference type="EMBL" id="MFN6542447.1"/>
    </source>
</evidence>
<comment type="similarity">
    <text evidence="3">Belongs to the AAA ATPase family.</text>
</comment>
<evidence type="ECO:0000256" key="1">
    <source>
        <dbReference type="ARBA" id="ARBA00022741"/>
    </source>
</evidence>